<proteinExistence type="predicted"/>
<evidence type="ECO:0008006" key="3">
    <source>
        <dbReference type="Google" id="ProtNLM"/>
    </source>
</evidence>
<gene>
    <name evidence="1" type="ORF">ABI_17320</name>
</gene>
<reference evidence="2" key="1">
    <citation type="submission" date="2011-03" db="EMBL/GenBank/DDBJ databases">
        <title>Draft genome sequence of Brevundimonas diminuta.</title>
        <authorList>
            <person name="Brown P.J.B."/>
            <person name="Buechlein A."/>
            <person name="Hemmerich C."/>
            <person name="Brun Y.V."/>
        </authorList>
    </citation>
    <scope>NUCLEOTIDE SEQUENCE [LARGE SCALE GENOMIC DNA]</scope>
    <source>
        <strain evidence="2">C19</strain>
    </source>
</reference>
<dbReference type="RefSeq" id="WP_006272488.1">
    <property type="nucleotide sequence ID" value="NZ_GL883077.1"/>
</dbReference>
<dbReference type="STRING" id="715226.ABI_17320"/>
<keyword evidence="2" id="KW-1185">Reference proteome</keyword>
<evidence type="ECO:0000313" key="2">
    <source>
        <dbReference type="Proteomes" id="UP000006512"/>
    </source>
</evidence>
<organism evidence="1 2">
    <name type="scientific">Asticcacaulis biprosthecium C19</name>
    <dbReference type="NCBI Taxonomy" id="715226"/>
    <lineage>
        <taxon>Bacteria</taxon>
        <taxon>Pseudomonadati</taxon>
        <taxon>Pseudomonadota</taxon>
        <taxon>Alphaproteobacteria</taxon>
        <taxon>Caulobacterales</taxon>
        <taxon>Caulobacteraceae</taxon>
        <taxon>Asticcacaulis</taxon>
    </lineage>
</organism>
<dbReference type="EMBL" id="GL883077">
    <property type="protein sequence ID" value="EGF93292.1"/>
    <property type="molecule type" value="Genomic_DNA"/>
</dbReference>
<dbReference type="HOGENOM" id="CLU_136016_4_1_5"/>
<accession>F4QKB4</accession>
<dbReference type="AlphaFoldDB" id="F4QKB4"/>
<name>F4QKB4_9CAUL</name>
<protein>
    <recommendedName>
        <fullName evidence="3">TfoX N-terminal domain-containing protein</fullName>
    </recommendedName>
</protein>
<dbReference type="Proteomes" id="UP000006512">
    <property type="component" value="Unassembled WGS sequence"/>
</dbReference>
<evidence type="ECO:0000313" key="1">
    <source>
        <dbReference type="EMBL" id="EGF93292.1"/>
    </source>
</evidence>
<sequence length="112" mass="12332">MAYSDVTAMKVRDALGAVDISEKQMMGGLVFLINGNMTVSIKTLKTGVEQFMFRPGKDREDEALTIPGTRPMIHGGRRMTGFLFIDADDCDDVAFTQLLTMSRGFALLLPPK</sequence>
<dbReference type="OrthoDB" id="214902at2"/>
<dbReference type="eggNOG" id="COG3070">
    <property type="taxonomic scope" value="Bacteria"/>
</dbReference>